<evidence type="ECO:0000313" key="1">
    <source>
        <dbReference type="EMBL" id="UUI05302.1"/>
    </source>
</evidence>
<sequence>MSRISYIEDFSEWEKGFSFYIPVSVRFSETDMYGHVNNVSPFIYFEEARIAYLNHIGFLSKNMRQKDGIIVADLQCNYLKELYFGDDIHVYVKTASVGNTSFDIHYKVMKEEEVILTARGRLVYIDTEKKAPKRLSEDLKRKLIEE</sequence>
<dbReference type="SUPFAM" id="SSF54637">
    <property type="entry name" value="Thioesterase/thiol ester dehydrase-isomerase"/>
    <property type="match status" value="1"/>
</dbReference>
<dbReference type="Pfam" id="PF13279">
    <property type="entry name" value="4HBT_2"/>
    <property type="match status" value="1"/>
</dbReference>
<organism evidence="1 2">
    <name type="scientific">Oceanobacillus jeddahense</name>
    <dbReference type="NCBI Taxonomy" id="1462527"/>
    <lineage>
        <taxon>Bacteria</taxon>
        <taxon>Bacillati</taxon>
        <taxon>Bacillota</taxon>
        <taxon>Bacilli</taxon>
        <taxon>Bacillales</taxon>
        <taxon>Bacillaceae</taxon>
        <taxon>Oceanobacillus</taxon>
    </lineage>
</organism>
<dbReference type="PANTHER" id="PTHR31793:SF24">
    <property type="entry name" value="LONG-CHAIN ACYL-COA THIOESTERASE FADM"/>
    <property type="match status" value="1"/>
</dbReference>
<accession>A0ABY5K2C7</accession>
<dbReference type="PANTHER" id="PTHR31793">
    <property type="entry name" value="4-HYDROXYBENZOYL-COA THIOESTERASE FAMILY MEMBER"/>
    <property type="match status" value="1"/>
</dbReference>
<reference evidence="1" key="1">
    <citation type="submission" date="2022-07" db="EMBL/GenBank/DDBJ databases">
        <title>FELIX.</title>
        <authorList>
            <person name="Wan K.H."/>
            <person name="Park S."/>
            <person name="Lawrence Q."/>
            <person name="Eichenberger J.P."/>
            <person name="Booth B.W."/>
            <person name="Piaggio A.J."/>
            <person name="Chandler J.C."/>
            <person name="Franklin A.B."/>
            <person name="Celniker S.E."/>
        </authorList>
    </citation>
    <scope>NUCLEOTIDE SEQUENCE</scope>
    <source>
        <strain evidence="1">QA-1986 374</strain>
    </source>
</reference>
<protein>
    <submittedName>
        <fullName evidence="1">Acyl-CoA thioesterase</fullName>
    </submittedName>
</protein>
<gene>
    <name evidence="1" type="ORF">NP439_11925</name>
</gene>
<dbReference type="EMBL" id="CP101914">
    <property type="protein sequence ID" value="UUI05302.1"/>
    <property type="molecule type" value="Genomic_DNA"/>
</dbReference>
<proteinExistence type="predicted"/>
<dbReference type="Gene3D" id="3.10.129.10">
    <property type="entry name" value="Hotdog Thioesterase"/>
    <property type="match status" value="1"/>
</dbReference>
<keyword evidence="2" id="KW-1185">Reference proteome</keyword>
<dbReference type="Proteomes" id="UP001059773">
    <property type="component" value="Chromosome"/>
</dbReference>
<dbReference type="InterPro" id="IPR029069">
    <property type="entry name" value="HotDog_dom_sf"/>
</dbReference>
<name>A0ABY5K2C7_9BACI</name>
<dbReference type="RefSeq" id="WP_040981736.1">
    <property type="nucleotide sequence ID" value="NZ_CABKTI010000003.1"/>
</dbReference>
<evidence type="ECO:0000313" key="2">
    <source>
        <dbReference type="Proteomes" id="UP001059773"/>
    </source>
</evidence>
<dbReference type="InterPro" id="IPR050563">
    <property type="entry name" value="4-hydroxybenzoyl-CoA_TE"/>
</dbReference>
<dbReference type="CDD" id="cd00586">
    <property type="entry name" value="4HBT"/>
    <property type="match status" value="1"/>
</dbReference>